<dbReference type="InterPro" id="IPR043522">
    <property type="entry name" value="DDIAS"/>
</dbReference>
<protein>
    <recommendedName>
        <fullName evidence="5">Replication factor A C-terminal domain-containing protein</fullName>
    </recommendedName>
</protein>
<gene>
    <name evidence="3" type="ORF">CHARACLAT_009654</name>
</gene>
<dbReference type="EMBL" id="JAHUTJ010008790">
    <property type="protein sequence ID" value="MED6267205.1"/>
    <property type="molecule type" value="Genomic_DNA"/>
</dbReference>
<accession>A0ABU7CZQ1</accession>
<comment type="caution">
    <text evidence="3">The sequence shown here is derived from an EMBL/GenBank/DDBJ whole genome shotgun (WGS) entry which is preliminary data.</text>
</comment>
<evidence type="ECO:0000313" key="3">
    <source>
        <dbReference type="EMBL" id="MED6267205.1"/>
    </source>
</evidence>
<evidence type="ECO:0000256" key="1">
    <source>
        <dbReference type="SAM" id="MobiDB-lite"/>
    </source>
</evidence>
<feature type="signal peptide" evidence="2">
    <location>
        <begin position="1"/>
        <end position="18"/>
    </location>
</feature>
<dbReference type="PANTHER" id="PTHR35537">
    <property type="entry name" value="DNA DAMAGE-INDUCIBLE APOPTOSIS SUPPRESSOR PROTEIN DDIAS"/>
    <property type="match status" value="1"/>
</dbReference>
<dbReference type="Gene3D" id="2.40.50.140">
    <property type="entry name" value="Nucleic acid-binding proteins"/>
    <property type="match status" value="1"/>
</dbReference>
<keyword evidence="2" id="KW-0732">Signal</keyword>
<feature type="compositionally biased region" description="Basic residues" evidence="1">
    <location>
        <begin position="626"/>
        <end position="637"/>
    </location>
</feature>
<dbReference type="InterPro" id="IPR012340">
    <property type="entry name" value="NA-bd_OB-fold"/>
</dbReference>
<dbReference type="Proteomes" id="UP001352852">
    <property type="component" value="Unassembled WGS sequence"/>
</dbReference>
<name>A0ABU7CZQ1_9TELE</name>
<dbReference type="PANTHER" id="PTHR35537:SF1">
    <property type="entry name" value="DNA DAMAGE-INDUCED APOPTOSIS SUPPRESSOR PROTEIN"/>
    <property type="match status" value="1"/>
</dbReference>
<evidence type="ECO:0008006" key="5">
    <source>
        <dbReference type="Google" id="ProtNLM"/>
    </source>
</evidence>
<evidence type="ECO:0000313" key="4">
    <source>
        <dbReference type="Proteomes" id="UP001352852"/>
    </source>
</evidence>
<dbReference type="SUPFAM" id="SSF50249">
    <property type="entry name" value="Nucleic acid-binding proteins"/>
    <property type="match status" value="1"/>
</dbReference>
<organism evidence="3 4">
    <name type="scientific">Characodon lateralis</name>
    <dbReference type="NCBI Taxonomy" id="208331"/>
    <lineage>
        <taxon>Eukaryota</taxon>
        <taxon>Metazoa</taxon>
        <taxon>Chordata</taxon>
        <taxon>Craniata</taxon>
        <taxon>Vertebrata</taxon>
        <taxon>Euteleostomi</taxon>
        <taxon>Actinopterygii</taxon>
        <taxon>Neopterygii</taxon>
        <taxon>Teleostei</taxon>
        <taxon>Neoteleostei</taxon>
        <taxon>Acanthomorphata</taxon>
        <taxon>Ovalentaria</taxon>
        <taxon>Atherinomorphae</taxon>
        <taxon>Cyprinodontiformes</taxon>
        <taxon>Goodeidae</taxon>
        <taxon>Characodon</taxon>
    </lineage>
</organism>
<feature type="region of interest" description="Disordered" evidence="1">
    <location>
        <begin position="626"/>
        <end position="658"/>
    </location>
</feature>
<proteinExistence type="predicted"/>
<reference evidence="3 4" key="1">
    <citation type="submission" date="2021-06" db="EMBL/GenBank/DDBJ databases">
        <authorList>
            <person name="Palmer J.M."/>
        </authorList>
    </citation>
    <scope>NUCLEOTIDE SEQUENCE [LARGE SCALE GENOMIC DNA]</scope>
    <source>
        <strain evidence="3 4">CL_MEX2019</strain>
        <tissue evidence="3">Muscle</tissue>
    </source>
</reference>
<evidence type="ECO:0000256" key="2">
    <source>
        <dbReference type="SAM" id="SignalP"/>
    </source>
</evidence>
<feature type="chain" id="PRO_5046041149" description="Replication factor A C-terminal domain-containing protein" evidence="2">
    <location>
        <begin position="19"/>
        <end position="757"/>
    </location>
</feature>
<keyword evidence="4" id="KW-1185">Reference proteome</keyword>
<sequence>MSVRRVLVGCAVLSLQDACVFYPCCKACFSRLDAEDRDALRYRCSRCGYWCLKDQVDYRYRLSLRVVRDTSIFGVTVFGNSLNPFFGIHASGLQRLVENLEGPLGPSARSALLVKAVEDCFLGRHFVFGIKVSRTEREPWLEDPDGNESSRRERAQFVASQMILPTASGLTGCTVRSYYQRLLQKASENVAESSDPSKTFRPLASPLLLISGPSPNSTFSDVTLFPFGLLSQSILRSQHHDHSFAPTCVWQQSLGLVTSSAEQEEICSQDGGNQSYSLAKHSTTPHLVQRVYPENHPGTEERTVPLQLEGSFLSSPSSTGYENSSFGNSFRVKTCFSPSQPRCKSLSLTPKELSTPQQTKTFLSSSFAWDDLPFSESLTAFLCEQNKDFNVLDKSMNLNLQLQKQTARTFVEIAHLSAEPASACQSTVEKISIDKLQAITNTVAPDGQNEHILSDQDCKNCAEHVNRSEDGEIQLDDKAYFFPENQEEHNEADGYNCSADLFGDSLMMGVCTETHTTHAQTVSLPSDACFQCPEMNDQHLKNENSSVSHSTPHKQKLKGMLGIKSDSLDLQDFDFIPPSQSTPITKVGGTTLLPTVTSCRNLKDESSKENLMWSMRSSRCRNRITPGRRFRKPKKNKDRNPVGQHALKRGTLTTSQKHNSTASDVSVCDYEVCEGIVAPTPAFKRQLSVTFRKRLKTENSCGDSGCNRKGSGGDGGDKTRTVFHANDTVGERYLDASEDHCLSEASNWSRDLFSDSI</sequence>